<accession>A0A3M7T4H4</accession>
<keyword evidence="2" id="KW-1185">Reference proteome</keyword>
<dbReference type="EMBL" id="REGN01000296">
    <property type="protein sequence ID" value="RNA42934.1"/>
    <property type="molecule type" value="Genomic_DNA"/>
</dbReference>
<evidence type="ECO:0000313" key="2">
    <source>
        <dbReference type="Proteomes" id="UP000276133"/>
    </source>
</evidence>
<reference evidence="1 2" key="1">
    <citation type="journal article" date="2018" name="Sci. Rep.">
        <title>Genomic signatures of local adaptation to the degree of environmental predictability in rotifers.</title>
        <authorList>
            <person name="Franch-Gras L."/>
            <person name="Hahn C."/>
            <person name="Garcia-Roger E.M."/>
            <person name="Carmona M.J."/>
            <person name="Serra M."/>
            <person name="Gomez A."/>
        </authorList>
    </citation>
    <scope>NUCLEOTIDE SEQUENCE [LARGE SCALE GENOMIC DNA]</scope>
    <source>
        <strain evidence="1">HYR1</strain>
    </source>
</reference>
<name>A0A3M7T4H4_BRAPC</name>
<dbReference type="STRING" id="10195.A0A3M7T4H4"/>
<comment type="caution">
    <text evidence="1">The sequence shown here is derived from an EMBL/GenBank/DDBJ whole genome shotgun (WGS) entry which is preliminary data.</text>
</comment>
<evidence type="ECO:0000313" key="1">
    <source>
        <dbReference type="EMBL" id="RNA42934.1"/>
    </source>
</evidence>
<gene>
    <name evidence="1" type="ORF">BpHYR1_016489</name>
</gene>
<protein>
    <submittedName>
        <fullName evidence="1">Glomulin-like isoform X1</fullName>
    </submittedName>
</protein>
<sequence length="531" mass="62564">MEVYGTLEKALEQNDIKNFQTIYSNPENENFKFEFSWDLALLFSTYINKYSTENRNESVDFLKKINQHLCELYANPKEIYLVYLENSELLLKSGNFDHFIDLMQTIFLKSNIKFLTSSLQSIFSLFNKHLSQIPSSTYQTLVELVLTFLTTLVQRFNESVQLKEMMTTFLIELFKHVYKNDLLDPKKELIIDKTIDFVKKINKNLFILIIKFEERKSEFDKTALSLFTSYILVKQSKLDYDYLNFPKVYQNIFIFCEILKTLNRLFNDLNNELFVNSGLLATKLLTERLDEKALTEEYLELGPLVEHFESLFRTSVHAQFESSRKLSNQILKAEFNLFTRTARFYFIKYFYNFYSKGFESLNIYVLSYLMYLLKEEVNQSINLNEDFYMSKKSNLKKIFALALGSKKLDVVKESSLVISLLSLIRLILLKDKTDKTGIHSQLKSQVTGFVHFIESCCEENQTFYSVELKKLAQESEKCAEIKKTIKINHEVTSEPTKKEQIQSTEASLQTINLIKSLNIRIEELYEEFRNK</sequence>
<dbReference type="Proteomes" id="UP000276133">
    <property type="component" value="Unassembled WGS sequence"/>
</dbReference>
<organism evidence="1 2">
    <name type="scientific">Brachionus plicatilis</name>
    <name type="common">Marine rotifer</name>
    <name type="synonym">Brachionus muelleri</name>
    <dbReference type="NCBI Taxonomy" id="10195"/>
    <lineage>
        <taxon>Eukaryota</taxon>
        <taxon>Metazoa</taxon>
        <taxon>Spiralia</taxon>
        <taxon>Gnathifera</taxon>
        <taxon>Rotifera</taxon>
        <taxon>Eurotatoria</taxon>
        <taxon>Monogononta</taxon>
        <taxon>Pseudotrocha</taxon>
        <taxon>Ploima</taxon>
        <taxon>Brachionidae</taxon>
        <taxon>Brachionus</taxon>
    </lineage>
</organism>
<dbReference type="AlphaFoldDB" id="A0A3M7T4H4"/>
<proteinExistence type="predicted"/>
<dbReference type="OrthoDB" id="619536at2759"/>